<keyword evidence="4" id="KW-1185">Reference proteome</keyword>
<dbReference type="Proteomes" id="UP000028252">
    <property type="component" value="Unassembled WGS sequence"/>
</dbReference>
<dbReference type="STRING" id="1232683.ADIMK_0713"/>
<dbReference type="PATRIC" id="fig|1232683.4.peg.705"/>
<reference evidence="3 4" key="1">
    <citation type="submission" date="2014-04" db="EMBL/GenBank/DDBJ databases">
        <title>Marinobacterium kochiensis sp. nov., isolated from sediment sample collected from Kochi backwaters in Kerala, India.</title>
        <authorList>
            <person name="Singh A."/>
            <person name="Pinnaka A.K."/>
        </authorList>
    </citation>
    <scope>NUCLEOTIDE SEQUENCE [LARGE SCALE GENOMIC DNA]</scope>
    <source>
        <strain evidence="3 4">AK27</strain>
    </source>
</reference>
<evidence type="ECO:0000259" key="2">
    <source>
        <dbReference type="SMART" id="SM00867"/>
    </source>
</evidence>
<comment type="caution">
    <text evidence="3">The sequence shown here is derived from an EMBL/GenBank/DDBJ whole genome shotgun (WGS) entry which is preliminary data.</text>
</comment>
<protein>
    <submittedName>
        <fullName evidence="3">Protein yceI</fullName>
    </submittedName>
</protein>
<dbReference type="Gene3D" id="2.40.128.110">
    <property type="entry name" value="Lipid/polyisoprenoid-binding, YceI-like"/>
    <property type="match status" value="1"/>
</dbReference>
<accession>A0A081G2K6</accession>
<proteinExistence type="predicted"/>
<organism evidence="3 4">
    <name type="scientific">Marinobacterium lacunae</name>
    <dbReference type="NCBI Taxonomy" id="1232683"/>
    <lineage>
        <taxon>Bacteria</taxon>
        <taxon>Pseudomonadati</taxon>
        <taxon>Pseudomonadota</taxon>
        <taxon>Gammaproteobacteria</taxon>
        <taxon>Oceanospirillales</taxon>
        <taxon>Oceanospirillaceae</taxon>
        <taxon>Marinobacterium</taxon>
    </lineage>
</organism>
<dbReference type="AlphaFoldDB" id="A0A081G2K6"/>
<feature type="signal peptide" evidence="1">
    <location>
        <begin position="1"/>
        <end position="24"/>
    </location>
</feature>
<dbReference type="eggNOG" id="COG2353">
    <property type="taxonomic scope" value="Bacteria"/>
</dbReference>
<evidence type="ECO:0000313" key="3">
    <source>
        <dbReference type="EMBL" id="KEA65011.1"/>
    </source>
</evidence>
<dbReference type="PANTHER" id="PTHR34406">
    <property type="entry name" value="PROTEIN YCEI"/>
    <property type="match status" value="1"/>
</dbReference>
<feature type="domain" description="Lipid/polyisoprenoid-binding YceI-like" evidence="2">
    <location>
        <begin position="28"/>
        <end position="192"/>
    </location>
</feature>
<dbReference type="PANTHER" id="PTHR34406:SF1">
    <property type="entry name" value="PROTEIN YCEI"/>
    <property type="match status" value="1"/>
</dbReference>
<evidence type="ECO:0000313" key="4">
    <source>
        <dbReference type="Proteomes" id="UP000028252"/>
    </source>
</evidence>
<evidence type="ECO:0000256" key="1">
    <source>
        <dbReference type="SAM" id="SignalP"/>
    </source>
</evidence>
<dbReference type="RefSeq" id="WP_036183694.1">
    <property type="nucleotide sequence ID" value="NZ_JMQN01000013.1"/>
</dbReference>
<dbReference type="SMART" id="SM00867">
    <property type="entry name" value="YceI"/>
    <property type="match status" value="1"/>
</dbReference>
<keyword evidence="1" id="KW-0732">Signal</keyword>
<name>A0A081G2K6_9GAMM</name>
<sequence>MNVKALFGAGLLAASLSTAGIAQAAPVPYEMDMAHSAVVFNIDHLGFSNMFGRFDSFKGDVQFDADNIENSSVNISIDTESVNTFHGKRNEHLASPDFFNAAEFPEMTFESTKITKTGDNTATLEGDLTLLGVTKPVSLDLVINKVGPHPFTKQQMAGFTATGTVKRSDFGMNYGLPAIGDEVHLQIDVEAAPK</sequence>
<gene>
    <name evidence="3" type="ORF">ADIMK_0713</name>
</gene>
<dbReference type="SUPFAM" id="SSF101874">
    <property type="entry name" value="YceI-like"/>
    <property type="match status" value="1"/>
</dbReference>
<dbReference type="OrthoDB" id="9811006at2"/>
<feature type="chain" id="PRO_5001757602" evidence="1">
    <location>
        <begin position="25"/>
        <end position="194"/>
    </location>
</feature>
<dbReference type="InterPro" id="IPR036761">
    <property type="entry name" value="TTHA0802/YceI-like_sf"/>
</dbReference>
<dbReference type="EMBL" id="JMQN01000013">
    <property type="protein sequence ID" value="KEA65011.1"/>
    <property type="molecule type" value="Genomic_DNA"/>
</dbReference>
<dbReference type="InterPro" id="IPR007372">
    <property type="entry name" value="Lipid/polyisoprenoid-bd_YceI"/>
</dbReference>
<dbReference type="Pfam" id="PF04264">
    <property type="entry name" value="YceI"/>
    <property type="match status" value="1"/>
</dbReference>